<comment type="cofactor">
    <cofactor evidence="1 4">
        <name>pyridoxal 5'-phosphate</name>
        <dbReference type="ChEBI" id="CHEBI:597326"/>
    </cofactor>
</comment>
<dbReference type="InParanoid" id="A0A2P6N7F5"/>
<dbReference type="Pfam" id="PF01202">
    <property type="entry name" value="SKI"/>
    <property type="match status" value="1"/>
</dbReference>
<evidence type="ECO:0000313" key="7">
    <source>
        <dbReference type="Proteomes" id="UP000241769"/>
    </source>
</evidence>
<dbReference type="Pfam" id="PF24857">
    <property type="entry name" value="THR4_C"/>
    <property type="match status" value="1"/>
</dbReference>
<evidence type="ECO:0000256" key="4">
    <source>
        <dbReference type="PIRSR" id="PIRSR604450-51"/>
    </source>
</evidence>
<organism evidence="6 7">
    <name type="scientific">Planoprotostelium fungivorum</name>
    <dbReference type="NCBI Taxonomy" id="1890364"/>
    <lineage>
        <taxon>Eukaryota</taxon>
        <taxon>Amoebozoa</taxon>
        <taxon>Evosea</taxon>
        <taxon>Variosea</taxon>
        <taxon>Cavosteliida</taxon>
        <taxon>Cavosteliaceae</taxon>
        <taxon>Planoprotostelium</taxon>
    </lineage>
</organism>
<dbReference type="OrthoDB" id="5203861at2759"/>
<dbReference type="InterPro" id="IPR029144">
    <property type="entry name" value="Thr_synth_N"/>
</dbReference>
<dbReference type="PANTHER" id="PTHR43515">
    <property type="entry name" value="THREONINE SYNTHASE-LIKE 1"/>
    <property type="match status" value="1"/>
</dbReference>
<dbReference type="InterPro" id="IPR037158">
    <property type="entry name" value="Thr_synth_N_sf"/>
</dbReference>
<dbReference type="InterPro" id="IPR004450">
    <property type="entry name" value="Thr_synthase-like"/>
</dbReference>
<dbReference type="CDD" id="cd00464">
    <property type="entry name" value="SK"/>
    <property type="match status" value="1"/>
</dbReference>
<comment type="caution">
    <text evidence="6">The sequence shown here is derived from an EMBL/GenBank/DDBJ whole genome shotgun (WGS) entry which is preliminary data.</text>
</comment>
<dbReference type="PRINTS" id="PR01100">
    <property type="entry name" value="SHIKIMTKNASE"/>
</dbReference>
<dbReference type="Pfam" id="PF14821">
    <property type="entry name" value="Thr_synth_N"/>
    <property type="match status" value="1"/>
</dbReference>
<feature type="domain" description="Threonine synthase N-terminal" evidence="5">
    <location>
        <begin position="242"/>
        <end position="339"/>
    </location>
</feature>
<dbReference type="CDD" id="cd01560">
    <property type="entry name" value="Thr-synth_2"/>
    <property type="match status" value="1"/>
</dbReference>
<dbReference type="InterPro" id="IPR031322">
    <property type="entry name" value="Shikimate/glucono_kinase"/>
</dbReference>
<dbReference type="STRING" id="1890364.A0A2P6N7F5"/>
<dbReference type="InterPro" id="IPR036052">
    <property type="entry name" value="TrpB-like_PALP_sf"/>
</dbReference>
<sequence length="774" mass="87372">MVLYLLDTGSLFVACLKYWESGQEEGCTGELKSPVLDWAVEGGRDDKNKRCNPRNGLSTTKASKMSNIFIMGPPGAGKTTVSKRIAEALSLKLVDVDDDLLEGTWKCKVSDKLKELGEDGFLQEEGRVLQTLQVEDSVVSLTGSNPLIHAAMEHIKSSGFILYLDASEDDILERLERMKVDRIVGSSTRPMRDVLAYRRTFYEKYYDVRALLPRHADLDQTFNICMENIRRYREVQLNEATFVSTRSDEPSKGLTFGEAVLRGLSPDGGLFVPRITPEFASWEWERFAELIARDKAEGYVVSDVASDSRRFQSLALRLIERWAPEIPVALSRQFIQNAYQFPSRFDTPEVAPVVDVGDNRYMLELFHGPTASLTFSSFKDFALQLFPQIFRHYAGQLRPNTHYAILVSTSGDTGSATVHGFCEQTDIPVLCLYPEDGVSPVQKFQMVTSPSKNLSVMGVRSDFDFCQTSIKSIFNDQEFTSRLSEMNVQLSAANSINWGRLLPQVFYHTWAYLSLVNRGAIKMGDKVDICVPTGNFGNILSALYARNSGLPIRKLICAANENDVLTEFLTTGVYDIRTRNLKKTASPSIDILKSSNLERLLFILTPLEERGKKISDYYSQLDREKYFKIDEELRKTIDEIFWSGSCSDAQTKETITSVYKERKIILDPHTAVAMHVAREYRKAYPESKSVSMIVCSTAHYSKFPRPVLESIGVQPEEAVPAQIRQLQMLNPEPQMHEMVLLSVNAESLHQKVCGEKIEDIKGEVEGFLRGKYGR</sequence>
<feature type="modified residue" description="N6-(pyridoxal phosphate)lysine" evidence="4">
    <location>
        <position position="379"/>
    </location>
</feature>
<dbReference type="SUPFAM" id="SSF52540">
    <property type="entry name" value="P-loop containing nucleoside triphosphate hydrolases"/>
    <property type="match status" value="1"/>
</dbReference>
<evidence type="ECO:0000313" key="6">
    <source>
        <dbReference type="EMBL" id="PRP79885.1"/>
    </source>
</evidence>
<dbReference type="GO" id="GO:0005737">
    <property type="term" value="C:cytoplasm"/>
    <property type="evidence" value="ECO:0007669"/>
    <property type="project" value="TreeGrafter"/>
</dbReference>
<dbReference type="Gene3D" id="3.40.50.300">
    <property type="entry name" value="P-loop containing nucleotide triphosphate hydrolases"/>
    <property type="match status" value="1"/>
</dbReference>
<dbReference type="AlphaFoldDB" id="A0A2P6N7F5"/>
<dbReference type="InterPro" id="IPR000623">
    <property type="entry name" value="Shikimate_kinase/TSH1"/>
</dbReference>
<proteinExistence type="inferred from homology"/>
<evidence type="ECO:0000256" key="1">
    <source>
        <dbReference type="ARBA" id="ARBA00001933"/>
    </source>
</evidence>
<gene>
    <name evidence="6" type="ORF">PROFUN_12374</name>
</gene>
<reference evidence="6 7" key="1">
    <citation type="journal article" date="2018" name="Genome Biol. Evol.">
        <title>Multiple Roots of Fruiting Body Formation in Amoebozoa.</title>
        <authorList>
            <person name="Hillmann F."/>
            <person name="Forbes G."/>
            <person name="Novohradska S."/>
            <person name="Ferling I."/>
            <person name="Riege K."/>
            <person name="Groth M."/>
            <person name="Westermann M."/>
            <person name="Marz M."/>
            <person name="Spaller T."/>
            <person name="Winckler T."/>
            <person name="Schaap P."/>
            <person name="Glockner G."/>
        </authorList>
    </citation>
    <scope>NUCLEOTIDE SEQUENCE [LARGE SCALE GENOMIC DNA]</scope>
    <source>
        <strain evidence="6 7">Jena</strain>
    </source>
</reference>
<dbReference type="Gene3D" id="3.90.1380.10">
    <property type="entry name" value="Threonine synthase, N-terminal domain"/>
    <property type="match status" value="1"/>
</dbReference>
<keyword evidence="7" id="KW-1185">Reference proteome</keyword>
<dbReference type="Gene3D" id="3.40.50.1100">
    <property type="match status" value="2"/>
</dbReference>
<dbReference type="EMBL" id="MDYQ01000167">
    <property type="protein sequence ID" value="PRP79885.1"/>
    <property type="molecule type" value="Genomic_DNA"/>
</dbReference>
<comment type="similarity">
    <text evidence="2">Belongs to the threonine synthase family.</text>
</comment>
<dbReference type="SUPFAM" id="SSF53686">
    <property type="entry name" value="Tryptophan synthase beta subunit-like PLP-dependent enzymes"/>
    <property type="match status" value="1"/>
</dbReference>
<accession>A0A2P6N7F5</accession>
<protein>
    <submittedName>
        <fullName evidence="6">Threonine synthase-like 1</fullName>
    </submittedName>
</protein>
<dbReference type="InterPro" id="IPR027417">
    <property type="entry name" value="P-loop_NTPase"/>
</dbReference>
<dbReference type="NCBIfam" id="TIGR00260">
    <property type="entry name" value="thrC"/>
    <property type="match status" value="1"/>
</dbReference>
<dbReference type="Proteomes" id="UP000241769">
    <property type="component" value="Unassembled WGS sequence"/>
</dbReference>
<name>A0A2P6N7F5_9EUKA</name>
<evidence type="ECO:0000259" key="5">
    <source>
        <dbReference type="Pfam" id="PF14821"/>
    </source>
</evidence>
<keyword evidence="3 4" id="KW-0663">Pyridoxal phosphate</keyword>
<dbReference type="PANTHER" id="PTHR43515:SF1">
    <property type="entry name" value="THREONINE SYNTHASE-LIKE 1"/>
    <property type="match status" value="1"/>
</dbReference>
<evidence type="ECO:0000256" key="2">
    <source>
        <dbReference type="ARBA" id="ARBA00005517"/>
    </source>
</evidence>
<dbReference type="HAMAP" id="MF_00109">
    <property type="entry name" value="Shikimate_kinase"/>
    <property type="match status" value="1"/>
</dbReference>
<evidence type="ECO:0000256" key="3">
    <source>
        <dbReference type="ARBA" id="ARBA00022898"/>
    </source>
</evidence>